<dbReference type="PROSITE" id="PS50082">
    <property type="entry name" value="WD_REPEATS_2"/>
    <property type="match status" value="2"/>
</dbReference>
<evidence type="ECO:0000256" key="2">
    <source>
        <dbReference type="ARBA" id="ARBA00022737"/>
    </source>
</evidence>
<gene>
    <name evidence="6" type="ORF">Z518_10809</name>
</gene>
<dbReference type="GO" id="GO:0042254">
    <property type="term" value="P:ribosome biogenesis"/>
    <property type="evidence" value="ECO:0007669"/>
    <property type="project" value="EnsemblFungi"/>
</dbReference>
<dbReference type="GO" id="GO:0051082">
    <property type="term" value="F:unfolded protein binding"/>
    <property type="evidence" value="ECO:0007669"/>
    <property type="project" value="EnsemblFungi"/>
</dbReference>
<dbReference type="SUPFAM" id="SSF50978">
    <property type="entry name" value="WD40 repeat-like"/>
    <property type="match status" value="1"/>
</dbReference>
<dbReference type="Pfam" id="PF00400">
    <property type="entry name" value="WD40"/>
    <property type="match status" value="2"/>
</dbReference>
<dbReference type="GO" id="GO:0005730">
    <property type="term" value="C:nucleolus"/>
    <property type="evidence" value="ECO:0007669"/>
    <property type="project" value="EnsemblFungi"/>
</dbReference>
<dbReference type="Gene3D" id="2.130.10.10">
    <property type="entry name" value="YVTN repeat-like/Quinoprotein amine dehydrogenase"/>
    <property type="match status" value="1"/>
</dbReference>
<dbReference type="PANTHER" id="PTHR45903">
    <property type="entry name" value="GLUTAMATE-RICH WD REPEAT-CONTAINING PROTEIN 1"/>
    <property type="match status" value="1"/>
</dbReference>
<dbReference type="OrthoDB" id="2161379at2759"/>
<evidence type="ECO:0000256" key="4">
    <source>
        <dbReference type="SAM" id="MobiDB-lite"/>
    </source>
</evidence>
<dbReference type="AlphaFoldDB" id="A0A0D2FCR7"/>
<feature type="region of interest" description="Disordered" evidence="4">
    <location>
        <begin position="1"/>
        <end position="70"/>
    </location>
</feature>
<keyword evidence="2" id="KW-0677">Repeat</keyword>
<feature type="compositionally biased region" description="Acidic residues" evidence="4">
    <location>
        <begin position="168"/>
        <end position="181"/>
    </location>
</feature>
<keyword evidence="7" id="KW-1185">Reference proteome</keyword>
<dbReference type="InterPro" id="IPR001680">
    <property type="entry name" value="WD40_rpt"/>
</dbReference>
<protein>
    <recommendedName>
        <fullName evidence="5">Histone-binding protein RBBP4-like N-terminal domain-containing protein</fullName>
    </recommendedName>
</protein>
<dbReference type="EMBL" id="KN847484">
    <property type="protein sequence ID" value="KIW99881.1"/>
    <property type="molecule type" value="Genomic_DNA"/>
</dbReference>
<dbReference type="VEuPathDB" id="FungiDB:Z518_10809"/>
<name>A0A0D2FCR7_9EURO</name>
<sequence>MPKRTADNQETQGSLKAGQRPDSGANGETSLDFEDEFEDEYESEDEVTEAGVDGRPDAEREADQAQDAMEIDTKEQTFIPGRSILQPGMSLTPDRSTYEMLHVMSTTWPCLSFDVVRDNLGDQRKQYPRTLYAVAGTQAESTRAKENQLYILRLSSLSKMDRGSQADSESDSDNDDDDEASCDPILESRSIPLPCTTNRIRSFQPSPATSDMTSIPQTLTATSLENGQILIHDVSPYLQSLSTPGFTVPPNVSKTLSTLRMHKTEGYALDWAPSASHPNGRLLSGDNAGQIFSTQRTEGGGWVTDTRPFVGHTDAVEELQWSPNEKFVFSSASSDGTVKVWDVRSKSRKPAVDVKVSNTDVNVMSWSRRTFHLLATGADDGQWAVWDLRQWKPQPGTTPGSQLRPIPVADFHFHKKPITSIEWHPTDDSVVAVACADNTATLWDLAVELDDEEYGKEAGLGLGEGAEKVPPQLLFIHHVEDGKELHWHPQMPGTVMVTGGSGLGVFKTISV</sequence>
<dbReference type="InterPro" id="IPR036322">
    <property type="entry name" value="WD40_repeat_dom_sf"/>
</dbReference>
<dbReference type="Pfam" id="PF12265">
    <property type="entry name" value="CAF1C_H4-bd"/>
    <property type="match status" value="1"/>
</dbReference>
<reference evidence="6 7" key="1">
    <citation type="submission" date="2015-01" db="EMBL/GenBank/DDBJ databases">
        <title>The Genome Sequence of Rhinocladiella mackenzie CBS 650.93.</title>
        <authorList>
            <consortium name="The Broad Institute Genomics Platform"/>
            <person name="Cuomo C."/>
            <person name="de Hoog S."/>
            <person name="Gorbushina A."/>
            <person name="Stielow B."/>
            <person name="Teixiera M."/>
            <person name="Abouelleil A."/>
            <person name="Chapman S.B."/>
            <person name="Priest M."/>
            <person name="Young S.K."/>
            <person name="Wortman J."/>
            <person name="Nusbaum C."/>
            <person name="Birren B."/>
        </authorList>
    </citation>
    <scope>NUCLEOTIDE SEQUENCE [LARGE SCALE GENOMIC DNA]</scope>
    <source>
        <strain evidence="6 7">CBS 650.93</strain>
    </source>
</reference>
<dbReference type="PANTHER" id="PTHR45903:SF1">
    <property type="entry name" value="GLUTAMATE-RICH WD REPEAT-CONTAINING PROTEIN 1"/>
    <property type="match status" value="1"/>
</dbReference>
<evidence type="ECO:0000313" key="7">
    <source>
        <dbReference type="Proteomes" id="UP000053617"/>
    </source>
</evidence>
<dbReference type="Proteomes" id="UP000053617">
    <property type="component" value="Unassembled WGS sequence"/>
</dbReference>
<feature type="repeat" description="WD" evidence="3">
    <location>
        <begin position="309"/>
        <end position="351"/>
    </location>
</feature>
<dbReference type="GeneID" id="25298880"/>
<feature type="region of interest" description="Disordered" evidence="4">
    <location>
        <begin position="160"/>
        <end position="190"/>
    </location>
</feature>
<feature type="compositionally biased region" description="Acidic residues" evidence="4">
    <location>
        <begin position="31"/>
        <end position="48"/>
    </location>
</feature>
<dbReference type="InterPro" id="IPR022052">
    <property type="entry name" value="Histone-bd_RBBP4-like_N"/>
</dbReference>
<dbReference type="SMART" id="SM00320">
    <property type="entry name" value="WD40"/>
    <property type="match status" value="3"/>
</dbReference>
<evidence type="ECO:0000259" key="5">
    <source>
        <dbReference type="Pfam" id="PF12265"/>
    </source>
</evidence>
<dbReference type="STRING" id="1442369.A0A0D2FCR7"/>
<proteinExistence type="predicted"/>
<dbReference type="InterPro" id="IPR051972">
    <property type="entry name" value="Glutamate-rich_WD_repeat"/>
</dbReference>
<feature type="compositionally biased region" description="Basic and acidic residues" evidence="4">
    <location>
        <begin position="52"/>
        <end position="63"/>
    </location>
</feature>
<feature type="domain" description="Histone-binding protein RBBP4-like N-terminal" evidence="5">
    <location>
        <begin position="92"/>
        <end position="157"/>
    </location>
</feature>
<dbReference type="HOGENOM" id="CLU_025272_1_1_1"/>
<dbReference type="RefSeq" id="XP_013267094.1">
    <property type="nucleotide sequence ID" value="XM_013411640.1"/>
</dbReference>
<dbReference type="PROSITE" id="PS50294">
    <property type="entry name" value="WD_REPEATS_REGION"/>
    <property type="match status" value="2"/>
</dbReference>
<feature type="repeat" description="WD" evidence="3">
    <location>
        <begin position="411"/>
        <end position="445"/>
    </location>
</feature>
<evidence type="ECO:0000256" key="3">
    <source>
        <dbReference type="PROSITE-ProRule" id="PRU00221"/>
    </source>
</evidence>
<organism evidence="6 7">
    <name type="scientific">Rhinocladiella mackenziei CBS 650.93</name>
    <dbReference type="NCBI Taxonomy" id="1442369"/>
    <lineage>
        <taxon>Eukaryota</taxon>
        <taxon>Fungi</taxon>
        <taxon>Dikarya</taxon>
        <taxon>Ascomycota</taxon>
        <taxon>Pezizomycotina</taxon>
        <taxon>Eurotiomycetes</taxon>
        <taxon>Chaetothyriomycetidae</taxon>
        <taxon>Chaetothyriales</taxon>
        <taxon>Herpotrichiellaceae</taxon>
        <taxon>Rhinocladiella</taxon>
    </lineage>
</organism>
<evidence type="ECO:0000313" key="6">
    <source>
        <dbReference type="EMBL" id="KIW99881.1"/>
    </source>
</evidence>
<evidence type="ECO:0000256" key="1">
    <source>
        <dbReference type="ARBA" id="ARBA00022574"/>
    </source>
</evidence>
<keyword evidence="1 3" id="KW-0853">WD repeat</keyword>
<accession>A0A0D2FCR7</accession>
<dbReference type="InterPro" id="IPR015943">
    <property type="entry name" value="WD40/YVTN_repeat-like_dom_sf"/>
</dbReference>